<organism evidence="2 3">
    <name type="scientific">Dibothriocephalus latus</name>
    <name type="common">Fish tapeworm</name>
    <name type="synonym">Diphyllobothrium latum</name>
    <dbReference type="NCBI Taxonomy" id="60516"/>
    <lineage>
        <taxon>Eukaryota</taxon>
        <taxon>Metazoa</taxon>
        <taxon>Spiralia</taxon>
        <taxon>Lophotrochozoa</taxon>
        <taxon>Platyhelminthes</taxon>
        <taxon>Cestoda</taxon>
        <taxon>Eucestoda</taxon>
        <taxon>Diphyllobothriidea</taxon>
        <taxon>Diphyllobothriidae</taxon>
        <taxon>Dibothriocephalus</taxon>
    </lineage>
</organism>
<reference evidence="2 3" key="1">
    <citation type="submission" date="2018-11" db="EMBL/GenBank/DDBJ databases">
        <authorList>
            <consortium name="Pathogen Informatics"/>
        </authorList>
    </citation>
    <scope>NUCLEOTIDE SEQUENCE [LARGE SCALE GENOMIC DNA]</scope>
</reference>
<dbReference type="AlphaFoldDB" id="A0A3P7PGQ0"/>
<evidence type="ECO:0000256" key="1">
    <source>
        <dbReference type="SAM" id="MobiDB-lite"/>
    </source>
</evidence>
<name>A0A3P7PGQ0_DIBLA</name>
<feature type="region of interest" description="Disordered" evidence="1">
    <location>
        <begin position="1"/>
        <end position="30"/>
    </location>
</feature>
<dbReference type="EMBL" id="UYRU01068021">
    <property type="protein sequence ID" value="VDN17266.1"/>
    <property type="molecule type" value="Genomic_DNA"/>
</dbReference>
<evidence type="ECO:0000313" key="3">
    <source>
        <dbReference type="Proteomes" id="UP000281553"/>
    </source>
</evidence>
<dbReference type="Proteomes" id="UP000281553">
    <property type="component" value="Unassembled WGS sequence"/>
</dbReference>
<dbReference type="OrthoDB" id="6310009at2759"/>
<gene>
    <name evidence="2" type="ORF">DILT_LOCUS12882</name>
</gene>
<protein>
    <submittedName>
        <fullName evidence="2">Uncharacterized protein</fullName>
    </submittedName>
</protein>
<sequence length="86" mass="9386">MEKGLGGAFQIRRRQSPRMESRNSNNAPKFDIVGELGDTAIQFSDAIVDVNHEHDRAKNGALENTTPNRNLGCLVVASVDSLRAAH</sequence>
<proteinExistence type="predicted"/>
<accession>A0A3P7PGQ0</accession>
<evidence type="ECO:0000313" key="2">
    <source>
        <dbReference type="EMBL" id="VDN17266.1"/>
    </source>
</evidence>
<keyword evidence="3" id="KW-1185">Reference proteome</keyword>